<organism evidence="7 8">
    <name type="scientific">Pseudohalioglobus sediminis</name>
    <dbReference type="NCBI Taxonomy" id="2606449"/>
    <lineage>
        <taxon>Bacteria</taxon>
        <taxon>Pseudomonadati</taxon>
        <taxon>Pseudomonadota</taxon>
        <taxon>Gammaproteobacteria</taxon>
        <taxon>Cellvibrionales</taxon>
        <taxon>Halieaceae</taxon>
        <taxon>Pseudohalioglobus</taxon>
    </lineage>
</organism>
<feature type="transmembrane region" description="Helical" evidence="5">
    <location>
        <begin position="104"/>
        <end position="123"/>
    </location>
</feature>
<keyword evidence="2 5" id="KW-0812">Transmembrane</keyword>
<evidence type="ECO:0000313" key="8">
    <source>
        <dbReference type="Proteomes" id="UP000323708"/>
    </source>
</evidence>
<gene>
    <name evidence="7" type="ORF">F0M18_17210</name>
</gene>
<comment type="caution">
    <text evidence="7">The sequence shown here is derived from an EMBL/GenBank/DDBJ whole genome shotgun (WGS) entry which is preliminary data.</text>
</comment>
<keyword evidence="3 5" id="KW-1133">Transmembrane helix</keyword>
<feature type="transmembrane region" description="Helical" evidence="5">
    <location>
        <begin position="36"/>
        <end position="57"/>
    </location>
</feature>
<evidence type="ECO:0000256" key="2">
    <source>
        <dbReference type="ARBA" id="ARBA00022692"/>
    </source>
</evidence>
<proteinExistence type="predicted"/>
<feature type="transmembrane region" description="Helical" evidence="5">
    <location>
        <begin position="6"/>
        <end position="24"/>
    </location>
</feature>
<dbReference type="RefSeq" id="WP_149612704.1">
    <property type="nucleotide sequence ID" value="NZ_VTUX01000009.1"/>
</dbReference>
<feature type="transmembrane region" description="Helical" evidence="5">
    <location>
        <begin position="72"/>
        <end position="92"/>
    </location>
</feature>
<name>A0A5B0WRT2_9GAMM</name>
<feature type="transmembrane region" description="Helical" evidence="5">
    <location>
        <begin position="232"/>
        <end position="262"/>
    </location>
</feature>
<evidence type="ECO:0000256" key="5">
    <source>
        <dbReference type="SAM" id="Phobius"/>
    </source>
</evidence>
<accession>A0A5B0WRT2</accession>
<dbReference type="InterPro" id="IPR051533">
    <property type="entry name" value="WaaL-like"/>
</dbReference>
<reference evidence="7 8" key="1">
    <citation type="submission" date="2019-09" db="EMBL/GenBank/DDBJ databases">
        <authorList>
            <person name="Chen X.-Y."/>
        </authorList>
    </citation>
    <scope>NUCLEOTIDE SEQUENCE [LARGE SCALE GENOMIC DNA]</scope>
    <source>
        <strain evidence="7 8">NY5</strain>
    </source>
</reference>
<feature type="transmembrane region" description="Helical" evidence="5">
    <location>
        <begin position="429"/>
        <end position="446"/>
    </location>
</feature>
<feature type="transmembrane region" description="Helical" evidence="5">
    <location>
        <begin position="129"/>
        <end position="149"/>
    </location>
</feature>
<dbReference type="InterPro" id="IPR007016">
    <property type="entry name" value="O-antigen_ligase-rel_domated"/>
</dbReference>
<dbReference type="PANTHER" id="PTHR37422">
    <property type="entry name" value="TEICHURONIC ACID BIOSYNTHESIS PROTEIN TUAE"/>
    <property type="match status" value="1"/>
</dbReference>
<comment type="subcellular location">
    <subcellularLocation>
        <location evidence="1">Membrane</location>
        <topology evidence="1">Multi-pass membrane protein</topology>
    </subcellularLocation>
</comment>
<evidence type="ECO:0000313" key="7">
    <source>
        <dbReference type="EMBL" id="KAA1188941.1"/>
    </source>
</evidence>
<evidence type="ECO:0000259" key="6">
    <source>
        <dbReference type="Pfam" id="PF04932"/>
    </source>
</evidence>
<keyword evidence="4 5" id="KW-0472">Membrane</keyword>
<sequence length="464" mass="50662">MIALIHTVSALGLAGFFFGFIFRARFVFKKIATLPAPFVATGFAWSLVFFGLGVYFTRRANVTSVGSMDASGIFQLVCIGFAGFLLLAVLLSERSLKFPRSNSVMFLAMYGLLGVASAVYSPAPFVSGYKGLLILLDCLLVLVCFRQALRYGSARVYLELCYFFIAVFCAGALIGPFVYPELALKKSNGALGYILQGTIPYMNPNELGFISGVLTLVGVRRSFFSRSLGERLGWAGLAILGASVLFLAQSRTGLVGVLLGLVIMSISIPRMSRVASLFVVLSPILISASFYFSWDASTSVVEYVERGQQQGGLSSMYDRLARWVEVGGSMIIESPILGHGYDAGVRYGVTVFGIEQTHMHNTYVQILVNSGLLGFVFWLVFFTVSLKTIFKGFKSGVPAVDESSGFAVETWTVITLILIRTMTGQVLVTHQWALLIFLAAYINFASEKRKFVPSIPQPSYSNSR</sequence>
<dbReference type="EMBL" id="VTUX01000009">
    <property type="protein sequence ID" value="KAA1188941.1"/>
    <property type="molecule type" value="Genomic_DNA"/>
</dbReference>
<feature type="transmembrane region" description="Helical" evidence="5">
    <location>
        <begin position="274"/>
        <end position="294"/>
    </location>
</feature>
<dbReference type="AlphaFoldDB" id="A0A5B0WRT2"/>
<protein>
    <submittedName>
        <fullName evidence="7">O-antigen ligase family protein</fullName>
    </submittedName>
</protein>
<feature type="transmembrane region" description="Helical" evidence="5">
    <location>
        <begin position="156"/>
        <end position="179"/>
    </location>
</feature>
<evidence type="ECO:0000256" key="3">
    <source>
        <dbReference type="ARBA" id="ARBA00022989"/>
    </source>
</evidence>
<dbReference type="PANTHER" id="PTHR37422:SF17">
    <property type="entry name" value="O-ANTIGEN LIGASE"/>
    <property type="match status" value="1"/>
</dbReference>
<keyword evidence="8" id="KW-1185">Reference proteome</keyword>
<dbReference type="Pfam" id="PF04932">
    <property type="entry name" value="Wzy_C"/>
    <property type="match status" value="1"/>
</dbReference>
<keyword evidence="7" id="KW-0436">Ligase</keyword>
<evidence type="ECO:0000256" key="1">
    <source>
        <dbReference type="ARBA" id="ARBA00004141"/>
    </source>
</evidence>
<feature type="domain" description="O-antigen ligase-related" evidence="6">
    <location>
        <begin position="237"/>
        <end position="379"/>
    </location>
</feature>
<dbReference type="Proteomes" id="UP000323708">
    <property type="component" value="Unassembled WGS sequence"/>
</dbReference>
<dbReference type="GO" id="GO:0016874">
    <property type="term" value="F:ligase activity"/>
    <property type="evidence" value="ECO:0007669"/>
    <property type="project" value="UniProtKB-KW"/>
</dbReference>
<evidence type="ECO:0000256" key="4">
    <source>
        <dbReference type="ARBA" id="ARBA00023136"/>
    </source>
</evidence>
<feature type="transmembrane region" description="Helical" evidence="5">
    <location>
        <begin position="366"/>
        <end position="386"/>
    </location>
</feature>
<dbReference type="GO" id="GO:0016020">
    <property type="term" value="C:membrane"/>
    <property type="evidence" value="ECO:0007669"/>
    <property type="project" value="UniProtKB-SubCell"/>
</dbReference>